<comment type="similarity">
    <text evidence="7">Belongs to the PINc/VapC protein family.</text>
</comment>
<dbReference type="GO" id="GO:0016787">
    <property type="term" value="F:hydrolase activity"/>
    <property type="evidence" value="ECO:0007669"/>
    <property type="project" value="UniProtKB-KW"/>
</dbReference>
<proteinExistence type="inferred from homology"/>
<evidence type="ECO:0000256" key="2">
    <source>
        <dbReference type="ARBA" id="ARBA00022649"/>
    </source>
</evidence>
<keyword evidence="3" id="KW-0540">Nuclease</keyword>
<comment type="caution">
    <text evidence="9">The sequence shown here is derived from an EMBL/GenBank/DDBJ whole genome shotgun (WGS) entry which is preliminary data.</text>
</comment>
<evidence type="ECO:0000256" key="3">
    <source>
        <dbReference type="ARBA" id="ARBA00022722"/>
    </source>
</evidence>
<protein>
    <submittedName>
        <fullName evidence="9">VapC toxin family PIN domain ribonuclease</fullName>
    </submittedName>
</protein>
<dbReference type="PANTHER" id="PTHR33653">
    <property type="entry name" value="RIBONUCLEASE VAPC2"/>
    <property type="match status" value="1"/>
</dbReference>
<keyword evidence="2" id="KW-1277">Toxin-antitoxin system</keyword>
<dbReference type="Proteomes" id="UP000230407">
    <property type="component" value="Unassembled WGS sequence"/>
</dbReference>
<keyword evidence="4" id="KW-0479">Metal-binding</keyword>
<evidence type="ECO:0000256" key="4">
    <source>
        <dbReference type="ARBA" id="ARBA00022723"/>
    </source>
</evidence>
<dbReference type="SUPFAM" id="SSF88723">
    <property type="entry name" value="PIN domain-like"/>
    <property type="match status" value="1"/>
</dbReference>
<dbReference type="PANTHER" id="PTHR33653:SF1">
    <property type="entry name" value="RIBONUCLEASE VAPC2"/>
    <property type="match status" value="1"/>
</dbReference>
<dbReference type="AlphaFoldDB" id="A0A2M8LQA4"/>
<evidence type="ECO:0000256" key="5">
    <source>
        <dbReference type="ARBA" id="ARBA00022801"/>
    </source>
</evidence>
<dbReference type="GO" id="GO:0004518">
    <property type="term" value="F:nuclease activity"/>
    <property type="evidence" value="ECO:0007669"/>
    <property type="project" value="UniProtKB-KW"/>
</dbReference>
<evidence type="ECO:0000256" key="1">
    <source>
        <dbReference type="ARBA" id="ARBA00001946"/>
    </source>
</evidence>
<dbReference type="InterPro" id="IPR029060">
    <property type="entry name" value="PIN-like_dom_sf"/>
</dbReference>
<dbReference type="EMBL" id="PGGW01000069">
    <property type="protein sequence ID" value="PJE94143.1"/>
    <property type="molecule type" value="Genomic_DNA"/>
</dbReference>
<keyword evidence="10" id="KW-1185">Reference proteome</keyword>
<organism evidence="9 10">
    <name type="scientific">Streptomyces carminius</name>
    <dbReference type="NCBI Taxonomy" id="2665496"/>
    <lineage>
        <taxon>Bacteria</taxon>
        <taxon>Bacillati</taxon>
        <taxon>Actinomycetota</taxon>
        <taxon>Actinomycetes</taxon>
        <taxon>Kitasatosporales</taxon>
        <taxon>Streptomycetaceae</taxon>
        <taxon>Streptomyces</taxon>
    </lineage>
</organism>
<evidence type="ECO:0000256" key="7">
    <source>
        <dbReference type="ARBA" id="ARBA00038093"/>
    </source>
</evidence>
<reference evidence="9 10" key="1">
    <citation type="submission" date="2017-11" db="EMBL/GenBank/DDBJ databases">
        <title>Streptomyces carmine sp. nov., a novel actinomycete isolated from Sophora alopecuroides in Xinjiang, China.</title>
        <authorList>
            <person name="Wang Y."/>
            <person name="Luo X."/>
            <person name="Wan C."/>
            <person name="Zhang L."/>
        </authorList>
    </citation>
    <scope>NUCLEOTIDE SEQUENCE [LARGE SCALE GENOMIC DNA]</scope>
    <source>
        <strain evidence="9 10">TRM SA0054</strain>
    </source>
</reference>
<dbReference type="Pfam" id="PF01850">
    <property type="entry name" value="PIN"/>
    <property type="match status" value="1"/>
</dbReference>
<comment type="cofactor">
    <cofactor evidence="1">
        <name>Mg(2+)</name>
        <dbReference type="ChEBI" id="CHEBI:18420"/>
    </cofactor>
</comment>
<evidence type="ECO:0000313" key="9">
    <source>
        <dbReference type="EMBL" id="PJE94143.1"/>
    </source>
</evidence>
<keyword evidence="5" id="KW-0378">Hydrolase</keyword>
<dbReference type="GO" id="GO:0046872">
    <property type="term" value="F:metal ion binding"/>
    <property type="evidence" value="ECO:0007669"/>
    <property type="project" value="UniProtKB-KW"/>
</dbReference>
<dbReference type="Gene3D" id="3.40.50.1010">
    <property type="entry name" value="5'-nuclease"/>
    <property type="match status" value="1"/>
</dbReference>
<dbReference type="InterPro" id="IPR002716">
    <property type="entry name" value="PIN_dom"/>
</dbReference>
<feature type="domain" description="PIN" evidence="8">
    <location>
        <begin position="1"/>
        <end position="114"/>
    </location>
</feature>
<keyword evidence="6" id="KW-0460">Magnesium</keyword>
<gene>
    <name evidence="9" type="ORF">CUT44_27995</name>
</gene>
<dbReference type="InterPro" id="IPR050556">
    <property type="entry name" value="Type_II_TA_system_RNase"/>
</dbReference>
<evidence type="ECO:0000313" key="10">
    <source>
        <dbReference type="Proteomes" id="UP000230407"/>
    </source>
</evidence>
<evidence type="ECO:0000259" key="8">
    <source>
        <dbReference type="Pfam" id="PF01850"/>
    </source>
</evidence>
<sequence>MILDTGVLVRSERGTGGLSAFLDDGDDVAIAAVTVAELQLGVELADSARHERRQEFVEGVLALLPVEEYTADTARVHARLPAHVRRAGKPRGAHDLLVAATGAATARAVVTTDGAAAFGDLPGVRVLLL</sequence>
<accession>A0A2M8LQA4</accession>
<evidence type="ECO:0000256" key="6">
    <source>
        <dbReference type="ARBA" id="ARBA00022842"/>
    </source>
</evidence>
<name>A0A2M8LQA4_9ACTN</name>